<keyword evidence="2" id="KW-1185">Reference proteome</keyword>
<dbReference type="OrthoDB" id="2253662at2"/>
<reference evidence="2" key="1">
    <citation type="submission" date="2018-11" db="EMBL/GenBank/DDBJ databases">
        <title>Complete genome sequence of Paenibacillus sp. ML311-T8.</title>
        <authorList>
            <person name="Nam Y.-D."/>
            <person name="Kang J."/>
            <person name="Chung W.-H."/>
            <person name="Park Y.S."/>
        </authorList>
    </citation>
    <scope>NUCLEOTIDE SEQUENCE [LARGE SCALE GENOMIC DNA]</scope>
    <source>
        <strain evidence="2">ML311-T8</strain>
    </source>
</reference>
<organism evidence="1 2">
    <name type="scientific">Paenibacillus psychroresistens</name>
    <dbReference type="NCBI Taxonomy" id="1778678"/>
    <lineage>
        <taxon>Bacteria</taxon>
        <taxon>Bacillati</taxon>
        <taxon>Bacillota</taxon>
        <taxon>Bacilli</taxon>
        <taxon>Bacillales</taxon>
        <taxon>Paenibacillaceae</taxon>
        <taxon>Paenibacillus</taxon>
    </lineage>
</organism>
<evidence type="ECO:0000313" key="2">
    <source>
        <dbReference type="Proteomes" id="UP000426246"/>
    </source>
</evidence>
<dbReference type="Proteomes" id="UP000426246">
    <property type="component" value="Chromosome"/>
</dbReference>
<protein>
    <recommendedName>
        <fullName evidence="3">Beta-galactosidase trimerisation domain-containing protein</fullName>
    </recommendedName>
</protein>
<sequence>MEKRYVLDNGLKLSFRIVVNRYEDEEQFQQLIAFLLEHRDCIDELAIFTEYWHYGYYPLDKFGAICSIIDNRTERLRALGFKNVGSNMLATLGHFPEAWDWLPALPYQGAMAPDGSVSTSSFCPNSAEFRAYIAQKYILTAQAKPEFIWVDDDIRMFALGVEYACFCPECLQIYNQNHNYEFTREQLVSELNASGGGLYRERWIQQNIETIERLLVHIAEAVHSVDETIELGLMTVSLGISTYSGVDFARWFKALKAVKARPGGGFFEDSKPFGFVRKIHEINRQISLYPDSVRDIHYELENFPFQRLAKSIHITILECTAAIMAGANGIAFDALKGERGSLKEYDELMRGIQASKKLWSEIERIAGKYKTAGLFPALSPLYEARRNVENGNWFETVTVDNAATAYVLSEIGIPLSMDVNSTCGTILAGTMAEGYTTAELKEMLSRGVLMDGRTLQYLTKLGLGEYCGVAIERTYDNGVFESLTDDPLNTGNQGEERDARNSMYKGLGYILKPLNDEVRILSKLISFTRDELGPTSTVYENTLGGRVAVQGYVPWVSIHSAVKRTQLLQICDWLTYGRLPIVIDRSLRVVPFLKHAEDQSRWLVMLLNTSFDDTGIFEAKLRYPASHGPVFELMADGSSVLLPESAYKKSDDEIILSIDTIAGWKSRIFYQS</sequence>
<dbReference type="KEGG" id="ppsc:EHS13_34890"/>
<gene>
    <name evidence="1" type="ORF">EHS13_34890</name>
</gene>
<dbReference type="AlphaFoldDB" id="A0A6B8RTD2"/>
<evidence type="ECO:0008006" key="3">
    <source>
        <dbReference type="Google" id="ProtNLM"/>
    </source>
</evidence>
<name>A0A6B8RTD2_9BACL</name>
<evidence type="ECO:0000313" key="1">
    <source>
        <dbReference type="EMBL" id="QGQ99681.1"/>
    </source>
</evidence>
<dbReference type="EMBL" id="CP034235">
    <property type="protein sequence ID" value="QGQ99681.1"/>
    <property type="molecule type" value="Genomic_DNA"/>
</dbReference>
<proteinExistence type="predicted"/>
<accession>A0A6B8RTD2</accession>
<dbReference type="RefSeq" id="WP_155704845.1">
    <property type="nucleotide sequence ID" value="NZ_CP034235.1"/>
</dbReference>